<comment type="similarity">
    <text evidence="1 9">Belongs to the universal ribosomal protein uS5 family.</text>
</comment>
<gene>
    <name evidence="11" type="ORF">A2388_00945</name>
</gene>
<dbReference type="InterPro" id="IPR020568">
    <property type="entry name" value="Ribosomal_Su5_D2-typ_SF"/>
</dbReference>
<dbReference type="AlphaFoldDB" id="A0A1G2Q4B6"/>
<feature type="domain" description="S5 DRBM" evidence="10">
    <location>
        <begin position="1"/>
        <end position="38"/>
    </location>
</feature>
<protein>
    <recommendedName>
        <fullName evidence="6">Small ribosomal subunit protein uS5</fullName>
    </recommendedName>
    <alternativeName>
        <fullName evidence="7">30S ribosomal protein S5</fullName>
    </alternativeName>
</protein>
<proteinExistence type="inferred from homology"/>
<evidence type="ECO:0000256" key="5">
    <source>
        <dbReference type="ARBA" id="ARBA00023274"/>
    </source>
</evidence>
<accession>A0A1G2Q4B6</accession>
<evidence type="ECO:0000313" key="12">
    <source>
        <dbReference type="Proteomes" id="UP000177575"/>
    </source>
</evidence>
<dbReference type="SUPFAM" id="SSF54211">
    <property type="entry name" value="Ribosomal protein S5 domain 2-like"/>
    <property type="match status" value="1"/>
</dbReference>
<keyword evidence="2" id="KW-0699">rRNA-binding</keyword>
<dbReference type="GO" id="GO:0005737">
    <property type="term" value="C:cytoplasm"/>
    <property type="evidence" value="ECO:0007669"/>
    <property type="project" value="UniProtKB-ARBA"/>
</dbReference>
<dbReference type="GO" id="GO:0019843">
    <property type="term" value="F:rRNA binding"/>
    <property type="evidence" value="ECO:0007669"/>
    <property type="project" value="UniProtKB-KW"/>
</dbReference>
<dbReference type="PANTHER" id="PTHR48432">
    <property type="entry name" value="S5 DRBM DOMAIN-CONTAINING PROTEIN"/>
    <property type="match status" value="1"/>
</dbReference>
<evidence type="ECO:0000256" key="1">
    <source>
        <dbReference type="ARBA" id="ARBA00008945"/>
    </source>
</evidence>
<dbReference type="GO" id="GO:1990904">
    <property type="term" value="C:ribonucleoprotein complex"/>
    <property type="evidence" value="ECO:0007669"/>
    <property type="project" value="UniProtKB-UniRule"/>
</dbReference>
<evidence type="ECO:0000256" key="2">
    <source>
        <dbReference type="ARBA" id="ARBA00022730"/>
    </source>
</evidence>
<reference evidence="11 12" key="1">
    <citation type="journal article" date="2016" name="Nat. Commun.">
        <title>Thousands of microbial genomes shed light on interconnected biogeochemical processes in an aquifer system.</title>
        <authorList>
            <person name="Anantharaman K."/>
            <person name="Brown C.T."/>
            <person name="Hug L.A."/>
            <person name="Sharon I."/>
            <person name="Castelle C.J."/>
            <person name="Probst A.J."/>
            <person name="Thomas B.C."/>
            <person name="Singh A."/>
            <person name="Wilkins M.J."/>
            <person name="Karaoz U."/>
            <person name="Brodie E.L."/>
            <person name="Williams K.H."/>
            <person name="Hubbard S.S."/>
            <person name="Banfield J.F."/>
        </authorList>
    </citation>
    <scope>NUCLEOTIDE SEQUENCE [LARGE SCALE GENOMIC DNA]</scope>
</reference>
<dbReference type="Pfam" id="PF00333">
    <property type="entry name" value="Ribosomal_S5"/>
    <property type="match status" value="1"/>
</dbReference>
<dbReference type="Pfam" id="PF03719">
    <property type="entry name" value="Ribosomal_S5_C"/>
    <property type="match status" value="1"/>
</dbReference>
<dbReference type="InterPro" id="IPR005324">
    <property type="entry name" value="Ribosomal_uS5_C"/>
</dbReference>
<dbReference type="Proteomes" id="UP000177575">
    <property type="component" value="Unassembled WGS sequence"/>
</dbReference>
<evidence type="ECO:0000313" key="11">
    <source>
        <dbReference type="EMBL" id="OHA54681.1"/>
    </source>
</evidence>
<keyword evidence="4 8" id="KW-0689">Ribosomal protein</keyword>
<evidence type="ECO:0000256" key="6">
    <source>
        <dbReference type="ARBA" id="ARBA00035255"/>
    </source>
</evidence>
<organism evidence="11 12">
    <name type="scientific">Candidatus Veblenbacteria bacterium RIFOXYB1_FULL_43_13</name>
    <dbReference type="NCBI Taxonomy" id="1802426"/>
    <lineage>
        <taxon>Bacteria</taxon>
        <taxon>Candidatus Vebleniibacteriota</taxon>
    </lineage>
</organism>
<dbReference type="Gene3D" id="3.30.230.10">
    <property type="match status" value="1"/>
</dbReference>
<name>A0A1G2Q4B6_9BACT</name>
<evidence type="ECO:0000256" key="3">
    <source>
        <dbReference type="ARBA" id="ARBA00022884"/>
    </source>
</evidence>
<dbReference type="PROSITE" id="PS50881">
    <property type="entry name" value="S5_DSRBD"/>
    <property type="match status" value="1"/>
</dbReference>
<dbReference type="InterPro" id="IPR014721">
    <property type="entry name" value="Ribsml_uS5_D2-typ_fold_subgr"/>
</dbReference>
<evidence type="ECO:0000256" key="4">
    <source>
        <dbReference type="ARBA" id="ARBA00022980"/>
    </source>
</evidence>
<evidence type="ECO:0000256" key="7">
    <source>
        <dbReference type="ARBA" id="ARBA00035519"/>
    </source>
</evidence>
<dbReference type="SUPFAM" id="SSF54768">
    <property type="entry name" value="dsRNA-binding domain-like"/>
    <property type="match status" value="1"/>
</dbReference>
<dbReference type="PANTHER" id="PTHR48432:SF1">
    <property type="entry name" value="S5 DRBM DOMAIN-CONTAINING PROTEIN"/>
    <property type="match status" value="1"/>
</dbReference>
<comment type="caution">
    <text evidence="11">The sequence shown here is derived from an EMBL/GenBank/DDBJ whole genome shotgun (WGS) entry which is preliminary data.</text>
</comment>
<dbReference type="GO" id="GO:0003735">
    <property type="term" value="F:structural constituent of ribosome"/>
    <property type="evidence" value="ECO:0007669"/>
    <property type="project" value="UniProtKB-UniRule"/>
</dbReference>
<keyword evidence="3" id="KW-0694">RNA-binding</keyword>
<keyword evidence="5 8" id="KW-0687">Ribonucleoprotein</keyword>
<evidence type="ECO:0000256" key="8">
    <source>
        <dbReference type="PROSITE-ProRule" id="PRU00268"/>
    </source>
</evidence>
<dbReference type="EMBL" id="MHTC01000043">
    <property type="protein sequence ID" value="OHA54681.1"/>
    <property type="molecule type" value="Genomic_DNA"/>
</dbReference>
<sequence length="115" mass="11894">MVLGNRQGQVGVGLAKGADVSLAVSKATAKARRALINVPLKNETIPHVITLKYKSANVLLKPAPKGTGIIAGGPVRAVLELAGVPNVVSKILGSSNKVNNVRAVLKAFNLLKLRA</sequence>
<evidence type="ECO:0000256" key="9">
    <source>
        <dbReference type="RuleBase" id="RU003823"/>
    </source>
</evidence>
<dbReference type="GO" id="GO:0005840">
    <property type="term" value="C:ribosome"/>
    <property type="evidence" value="ECO:0007669"/>
    <property type="project" value="UniProtKB-KW"/>
</dbReference>
<dbReference type="InterPro" id="IPR000851">
    <property type="entry name" value="Ribosomal_uS5"/>
</dbReference>
<dbReference type="InterPro" id="IPR013810">
    <property type="entry name" value="Ribosomal_uS5_N"/>
</dbReference>
<dbReference type="GO" id="GO:0006412">
    <property type="term" value="P:translation"/>
    <property type="evidence" value="ECO:0007669"/>
    <property type="project" value="InterPro"/>
</dbReference>
<dbReference type="FunFam" id="3.30.230.10:FF:000002">
    <property type="entry name" value="30S ribosomal protein S5"/>
    <property type="match status" value="1"/>
</dbReference>
<dbReference type="Gene3D" id="3.30.160.20">
    <property type="match status" value="1"/>
</dbReference>
<evidence type="ECO:0000259" key="10">
    <source>
        <dbReference type="PROSITE" id="PS50881"/>
    </source>
</evidence>